<protein>
    <submittedName>
        <fullName evidence="3">Quercetin dioxygenase-like cupin family protein</fullName>
    </submittedName>
</protein>
<dbReference type="InterPro" id="IPR013096">
    <property type="entry name" value="Cupin_2"/>
</dbReference>
<dbReference type="GO" id="GO:0051213">
    <property type="term" value="F:dioxygenase activity"/>
    <property type="evidence" value="ECO:0007669"/>
    <property type="project" value="UniProtKB-KW"/>
</dbReference>
<evidence type="ECO:0000313" key="3">
    <source>
        <dbReference type="EMBL" id="RAS23473.1"/>
    </source>
</evidence>
<dbReference type="Proteomes" id="UP000248918">
    <property type="component" value="Unassembled WGS sequence"/>
</dbReference>
<dbReference type="EMBL" id="QLTK01000020">
    <property type="protein sequence ID" value="RAS23473.1"/>
    <property type="molecule type" value="Genomic_DNA"/>
</dbReference>
<reference evidence="3 4" key="1">
    <citation type="submission" date="2018-06" db="EMBL/GenBank/DDBJ databases">
        <title>Genomic Encyclopedia of Type Strains, Phase III (KMG-III): the genomes of soil and plant-associated and newly described type strains.</title>
        <authorList>
            <person name="Whitman W."/>
        </authorList>
    </citation>
    <scope>NUCLEOTIDE SEQUENCE [LARGE SCALE GENOMIC DNA]</scope>
    <source>
        <strain evidence="3 4">LMG 23644</strain>
    </source>
</reference>
<sequence>MSRVFCLASIVTAAMTLSAPLQLANAANAANTAEAKAVNPANTPAAPPPAKDTVVLQRVPLAGTLREMGMGVAEFPPNAAKPRHKATGPELAYVLEGEVTVQVDGRSDRVVHAGESYRMPANVIHVTKAGPAGAKVLATWAWIPGKPFNVAAPN</sequence>
<evidence type="ECO:0000256" key="1">
    <source>
        <dbReference type="SAM" id="SignalP"/>
    </source>
</evidence>
<dbReference type="SUPFAM" id="SSF51182">
    <property type="entry name" value="RmlC-like cupins"/>
    <property type="match status" value="1"/>
</dbReference>
<dbReference type="AlphaFoldDB" id="A0A329BLG5"/>
<feature type="chain" id="PRO_5016342791" evidence="1">
    <location>
        <begin position="30"/>
        <end position="154"/>
    </location>
</feature>
<proteinExistence type="predicted"/>
<dbReference type="RefSeq" id="WP_111933944.1">
    <property type="nucleotide sequence ID" value="NZ_CADFFP010000022.1"/>
</dbReference>
<accession>A0A329BLG5</accession>
<evidence type="ECO:0000313" key="4">
    <source>
        <dbReference type="Proteomes" id="UP000248918"/>
    </source>
</evidence>
<gene>
    <name evidence="3" type="ORF">BX591_12079</name>
</gene>
<feature type="signal peptide" evidence="1">
    <location>
        <begin position="1"/>
        <end position="29"/>
    </location>
</feature>
<evidence type="ECO:0000259" key="2">
    <source>
        <dbReference type="Pfam" id="PF07883"/>
    </source>
</evidence>
<keyword evidence="1" id="KW-0732">Signal</keyword>
<dbReference type="Gene3D" id="2.60.120.10">
    <property type="entry name" value="Jelly Rolls"/>
    <property type="match status" value="1"/>
</dbReference>
<comment type="caution">
    <text evidence="3">The sequence shown here is derived from an EMBL/GenBank/DDBJ whole genome shotgun (WGS) entry which is preliminary data.</text>
</comment>
<dbReference type="Pfam" id="PF07883">
    <property type="entry name" value="Cupin_2"/>
    <property type="match status" value="1"/>
</dbReference>
<dbReference type="PANTHER" id="PTHR38599:SF1">
    <property type="entry name" value="CUPIN DOMAIN PROTEIN (AFU_ORTHOLOGUE AFUA_3G13620)"/>
    <property type="match status" value="1"/>
</dbReference>
<dbReference type="InterPro" id="IPR011051">
    <property type="entry name" value="RmlC_Cupin_sf"/>
</dbReference>
<dbReference type="PANTHER" id="PTHR38599">
    <property type="entry name" value="CUPIN DOMAIN PROTEIN (AFU_ORTHOLOGUE AFUA_3G13620)"/>
    <property type="match status" value="1"/>
</dbReference>
<keyword evidence="3" id="KW-0223">Dioxygenase</keyword>
<dbReference type="InterPro" id="IPR014710">
    <property type="entry name" value="RmlC-like_jellyroll"/>
</dbReference>
<organism evidence="3 4">
    <name type="scientific">Paraburkholderia bryophila</name>
    <dbReference type="NCBI Taxonomy" id="420952"/>
    <lineage>
        <taxon>Bacteria</taxon>
        <taxon>Pseudomonadati</taxon>
        <taxon>Pseudomonadota</taxon>
        <taxon>Betaproteobacteria</taxon>
        <taxon>Burkholderiales</taxon>
        <taxon>Burkholderiaceae</taxon>
        <taxon>Paraburkholderia</taxon>
    </lineage>
</organism>
<dbReference type="OrthoDB" id="9793521at2"/>
<name>A0A329BLG5_9BURK</name>
<feature type="domain" description="Cupin type-2" evidence="2">
    <location>
        <begin position="72"/>
        <end position="127"/>
    </location>
</feature>
<keyword evidence="3" id="KW-0560">Oxidoreductase</keyword>